<dbReference type="PANTHER" id="PTHR40037:SF1">
    <property type="entry name" value="PHOSPHOESTERASE SAOUHSC_00951-RELATED"/>
    <property type="match status" value="1"/>
</dbReference>
<keyword evidence="1" id="KW-0436">Ligase</keyword>
<organism evidence="1 2">
    <name type="scientific">Kytococcus sedentarius (strain ATCC 14392 / DSM 20547 / JCM 11482 / CCUG 33030 / NBRC 15357 / NCTC 11040 / CCM 314 / 541)</name>
    <name type="common">Micrococcus sedentarius</name>
    <dbReference type="NCBI Taxonomy" id="478801"/>
    <lineage>
        <taxon>Bacteria</taxon>
        <taxon>Bacillati</taxon>
        <taxon>Actinomycetota</taxon>
        <taxon>Actinomycetes</taxon>
        <taxon>Micrococcales</taxon>
        <taxon>Kytococcaceae</taxon>
        <taxon>Kytococcus</taxon>
    </lineage>
</organism>
<dbReference type="STRING" id="478801.Ksed_07860"/>
<evidence type="ECO:0000313" key="1">
    <source>
        <dbReference type="EMBL" id="ACV05842.1"/>
    </source>
</evidence>
<dbReference type="InterPro" id="IPR009097">
    <property type="entry name" value="Cyclic_Pdiesterase"/>
</dbReference>
<accession>C7NF18</accession>
<dbReference type="InterPro" id="IPR050580">
    <property type="entry name" value="2H_phosphoesterase_YjcG-like"/>
</dbReference>
<dbReference type="EMBL" id="CP001686">
    <property type="protein sequence ID" value="ACV05842.1"/>
    <property type="molecule type" value="Genomic_DNA"/>
</dbReference>
<dbReference type="GO" id="GO:0016874">
    <property type="term" value="F:ligase activity"/>
    <property type="evidence" value="ECO:0007669"/>
    <property type="project" value="UniProtKB-KW"/>
</dbReference>
<dbReference type="Pfam" id="PF13563">
    <property type="entry name" value="2_5_RNA_ligase2"/>
    <property type="match status" value="1"/>
</dbReference>
<dbReference type="KEGG" id="kse:Ksed_07860"/>
<evidence type="ECO:0000313" key="2">
    <source>
        <dbReference type="Proteomes" id="UP000006666"/>
    </source>
</evidence>
<name>C7NF18_KYTSD</name>
<proteinExistence type="predicted"/>
<reference evidence="1 2" key="1">
    <citation type="journal article" date="2009" name="Stand. Genomic Sci.">
        <title>Complete genome sequence of Kytococcus sedentarius type strain (541).</title>
        <authorList>
            <person name="Sims D."/>
            <person name="Brettin T."/>
            <person name="Detter J.C."/>
            <person name="Han C."/>
            <person name="Lapidus A."/>
            <person name="Copeland A."/>
            <person name="Glavina Del Rio T."/>
            <person name="Nolan M."/>
            <person name="Chen F."/>
            <person name="Lucas S."/>
            <person name="Tice H."/>
            <person name="Cheng J.F."/>
            <person name="Bruce D."/>
            <person name="Goodwin L."/>
            <person name="Pitluck S."/>
            <person name="Ovchinnikova G."/>
            <person name="Pati A."/>
            <person name="Ivanova N."/>
            <person name="Mavrommatis K."/>
            <person name="Chen A."/>
            <person name="Palaniappan K."/>
            <person name="D'haeseleer P."/>
            <person name="Chain P."/>
            <person name="Bristow J."/>
            <person name="Eisen J.A."/>
            <person name="Markowitz V."/>
            <person name="Hugenholtz P."/>
            <person name="Schneider S."/>
            <person name="Goker M."/>
            <person name="Pukall R."/>
            <person name="Kyrpides N.C."/>
            <person name="Klenk H.P."/>
        </authorList>
    </citation>
    <scope>NUCLEOTIDE SEQUENCE [LARGE SCALE GENOMIC DNA]</scope>
    <source>
        <strain evidence="2">ATCC 14392 / DSM 20547 / JCM 11482 / CCUG 33030 / NBRC 15357 / NCTC 11040 / CCM 314 / 541</strain>
    </source>
</reference>
<sequence length="177" mass="19346">MTMDIGVAIPVPSPWGDELRHARLGFGDEQARAIPTHITLVPPFTMPRAARGEVADHLAAAAAATRPFTVELRGTATFRPVSPVVFTPLVRGIAECEQLERRVHAGPLAIELQFPYHPHVTVAHNVPDEALDRAMAELEGLRATFTVDHFTRYVSGPDGVWRPLDSWELGTGACRTL</sequence>
<dbReference type="eggNOG" id="COG1514">
    <property type="taxonomic scope" value="Bacteria"/>
</dbReference>
<protein>
    <submittedName>
        <fullName evidence="1">2'-5' RNA ligase</fullName>
    </submittedName>
</protein>
<dbReference type="SUPFAM" id="SSF55144">
    <property type="entry name" value="LigT-like"/>
    <property type="match status" value="1"/>
</dbReference>
<keyword evidence="2" id="KW-1185">Reference proteome</keyword>
<dbReference type="Proteomes" id="UP000006666">
    <property type="component" value="Chromosome"/>
</dbReference>
<dbReference type="PANTHER" id="PTHR40037">
    <property type="entry name" value="PHOSPHOESTERASE YJCG-RELATED"/>
    <property type="match status" value="1"/>
</dbReference>
<dbReference type="HOGENOM" id="CLU_104553_0_0_11"/>
<gene>
    <name evidence="1" type="ordered locus">Ksed_07860</name>
</gene>
<dbReference type="Gene3D" id="3.90.1140.10">
    <property type="entry name" value="Cyclic phosphodiesterase"/>
    <property type="match status" value="1"/>
</dbReference>
<dbReference type="AlphaFoldDB" id="C7NF18"/>